<reference evidence="9 10" key="1">
    <citation type="submission" date="2024-11" db="EMBL/GenBank/DDBJ databases">
        <title>Chromosome-level genome assembly of the freshwater bivalve Anodonta woodiana.</title>
        <authorList>
            <person name="Chen X."/>
        </authorList>
    </citation>
    <scope>NUCLEOTIDE SEQUENCE [LARGE SCALE GENOMIC DNA]</scope>
    <source>
        <strain evidence="9">MN2024</strain>
        <tissue evidence="9">Gills</tissue>
    </source>
</reference>
<accession>A0ABD3X3U2</accession>
<keyword evidence="3 5" id="KW-0863">Zinc-finger</keyword>
<dbReference type="EMBL" id="JBJQND010000004">
    <property type="protein sequence ID" value="KAL3880924.1"/>
    <property type="molecule type" value="Genomic_DNA"/>
</dbReference>
<dbReference type="Pfam" id="PF00643">
    <property type="entry name" value="zf-B_box"/>
    <property type="match status" value="1"/>
</dbReference>
<dbReference type="SUPFAM" id="SSF101898">
    <property type="entry name" value="NHL repeat"/>
    <property type="match status" value="1"/>
</dbReference>
<dbReference type="InterPro" id="IPR000315">
    <property type="entry name" value="Znf_B-box"/>
</dbReference>
<evidence type="ECO:0000259" key="8">
    <source>
        <dbReference type="PROSITE" id="PS50119"/>
    </source>
</evidence>
<evidence type="ECO:0000256" key="5">
    <source>
        <dbReference type="PROSITE-ProRule" id="PRU00024"/>
    </source>
</evidence>
<keyword evidence="1" id="KW-0479">Metal-binding</keyword>
<dbReference type="Proteomes" id="UP001634394">
    <property type="component" value="Unassembled WGS sequence"/>
</dbReference>
<dbReference type="PROSITE" id="PS50089">
    <property type="entry name" value="ZF_RING_2"/>
    <property type="match status" value="1"/>
</dbReference>
<dbReference type="SUPFAM" id="SSF57845">
    <property type="entry name" value="B-box zinc-binding domain"/>
    <property type="match status" value="1"/>
</dbReference>
<evidence type="ECO:0000313" key="10">
    <source>
        <dbReference type="Proteomes" id="UP001634394"/>
    </source>
</evidence>
<evidence type="ECO:0000259" key="7">
    <source>
        <dbReference type="PROSITE" id="PS50089"/>
    </source>
</evidence>
<feature type="domain" description="RING-type" evidence="7">
    <location>
        <begin position="18"/>
        <end position="61"/>
    </location>
</feature>
<keyword evidence="4" id="KW-0862">Zinc</keyword>
<evidence type="ECO:0000256" key="3">
    <source>
        <dbReference type="ARBA" id="ARBA00022771"/>
    </source>
</evidence>
<name>A0ABD3X3U2_SINWO</name>
<dbReference type="InterPro" id="IPR018957">
    <property type="entry name" value="Znf_C3HC4_RING-type"/>
</dbReference>
<proteinExistence type="predicted"/>
<gene>
    <name evidence="9" type="ORF">ACJMK2_033126</name>
</gene>
<evidence type="ECO:0000256" key="6">
    <source>
        <dbReference type="PROSITE-ProRule" id="PRU00504"/>
    </source>
</evidence>
<dbReference type="InterPro" id="IPR047153">
    <property type="entry name" value="TRIM45/56/19-like"/>
</dbReference>
<dbReference type="Gene3D" id="2.120.10.30">
    <property type="entry name" value="TolB, C-terminal domain"/>
    <property type="match status" value="1"/>
</dbReference>
<dbReference type="SMART" id="SM00184">
    <property type="entry name" value="RING"/>
    <property type="match status" value="1"/>
</dbReference>
<dbReference type="PROSITE" id="PS51125">
    <property type="entry name" value="NHL"/>
    <property type="match status" value="1"/>
</dbReference>
<feature type="domain" description="B box-type" evidence="8">
    <location>
        <begin position="157"/>
        <end position="198"/>
    </location>
</feature>
<dbReference type="Gene3D" id="3.30.40.10">
    <property type="entry name" value="Zinc/RING finger domain, C3HC4 (zinc finger)"/>
    <property type="match status" value="1"/>
</dbReference>
<dbReference type="PROSITE" id="PS50119">
    <property type="entry name" value="ZF_BBOX"/>
    <property type="match status" value="1"/>
</dbReference>
<comment type="caution">
    <text evidence="9">The sequence shown here is derived from an EMBL/GenBank/DDBJ whole genome shotgun (WGS) entry which is preliminary data.</text>
</comment>
<dbReference type="Pfam" id="PF12126">
    <property type="entry name" value="PML_CC"/>
    <property type="match status" value="1"/>
</dbReference>
<keyword evidence="10" id="KW-1185">Reference proteome</keyword>
<dbReference type="PANTHER" id="PTHR25462">
    <property type="entry name" value="BONUS, ISOFORM C-RELATED"/>
    <property type="match status" value="1"/>
</dbReference>
<sequence length="663" mass="75079">MASKKNDAQNNSGSELSCGICSNSFGDPRILNCFHVFCFECLNGYVNKNGWKKSLLCPLCQKETGIPKEGLKYIQEDFFVKAKLAAGKLKLTSECEKCSNYNFAKCRCLECDVNMCESCKLEHIESENERLHHFLEFQSMPPDPKSVPGSRPSMQLSNFTFCTKHTGQRVNMYCKTCNIGICDICKGSSHQEHPVEDAAEVSKIMRDLLAPFVGTVKEYLPEFEDYYKKIKQRKGELDSDLCNAIKDIESRSRFLQKEIEKISKALITEVKERHKHEVEKIEVHLKKVAKSYQSMSFITLSVERIISYASNDTILETSVKIQKRFLQLEEELPTADQDKIETVGFVPGGLKALGLSAMFGQCTKGDLNLPKVPIPWGLRVARQFEIRSISGFKCKEVPETIHAIAPISDKEAWVCCGWGAKEVHLFSRDGQKLKTVGLDIQVDHMCVTPDGEVLVSSYEDKYIKKIDKNYNVVDFSIPHLYPGGMTMNRRKELYVCAVDSYTTRRTEHSRRVLMKMTQYGFPVDEIDDDGQKPIFGAPYRVAENINRDLVVTDREDNKLRVMLVDTEGKIKDTYVGPKDIKLKQPFNPLGVCCDKHGNILISDWGNHCVHLLDMDSQFVGFILSRKDGLFKPNAVALDPGGNLWVGDGNATVRVFNYAKRPEN</sequence>
<dbReference type="PROSITE" id="PS00518">
    <property type="entry name" value="ZF_RING_1"/>
    <property type="match status" value="1"/>
</dbReference>
<dbReference type="PANTHER" id="PTHR25462:SF296">
    <property type="entry name" value="MEIOTIC P26, ISOFORM F"/>
    <property type="match status" value="1"/>
</dbReference>
<evidence type="ECO:0000256" key="1">
    <source>
        <dbReference type="ARBA" id="ARBA00022723"/>
    </source>
</evidence>
<feature type="repeat" description="NHL" evidence="6">
    <location>
        <begin position="587"/>
        <end position="615"/>
    </location>
</feature>
<dbReference type="InterPro" id="IPR001258">
    <property type="entry name" value="NHL_repeat"/>
</dbReference>
<protein>
    <submittedName>
        <fullName evidence="9">Uncharacterized protein</fullName>
    </submittedName>
</protein>
<dbReference type="SUPFAM" id="SSF57850">
    <property type="entry name" value="RING/U-box"/>
    <property type="match status" value="1"/>
</dbReference>
<dbReference type="AlphaFoldDB" id="A0ABD3X3U2"/>
<dbReference type="InterPro" id="IPR011042">
    <property type="entry name" value="6-blade_b-propeller_TolB-like"/>
</dbReference>
<dbReference type="InterPro" id="IPR017907">
    <property type="entry name" value="Znf_RING_CS"/>
</dbReference>
<dbReference type="Pfam" id="PF00097">
    <property type="entry name" value="zf-C3HC4"/>
    <property type="match status" value="1"/>
</dbReference>
<dbReference type="GO" id="GO:0008270">
    <property type="term" value="F:zinc ion binding"/>
    <property type="evidence" value="ECO:0007669"/>
    <property type="project" value="UniProtKB-KW"/>
</dbReference>
<dbReference type="Gene3D" id="2.40.10.500">
    <property type="match status" value="1"/>
</dbReference>
<dbReference type="InterPro" id="IPR021978">
    <property type="entry name" value="PML-like_CC"/>
</dbReference>
<organism evidence="9 10">
    <name type="scientific">Sinanodonta woodiana</name>
    <name type="common">Chinese pond mussel</name>
    <name type="synonym">Anodonta woodiana</name>
    <dbReference type="NCBI Taxonomy" id="1069815"/>
    <lineage>
        <taxon>Eukaryota</taxon>
        <taxon>Metazoa</taxon>
        <taxon>Spiralia</taxon>
        <taxon>Lophotrochozoa</taxon>
        <taxon>Mollusca</taxon>
        <taxon>Bivalvia</taxon>
        <taxon>Autobranchia</taxon>
        <taxon>Heteroconchia</taxon>
        <taxon>Palaeoheterodonta</taxon>
        <taxon>Unionida</taxon>
        <taxon>Unionoidea</taxon>
        <taxon>Unionidae</taxon>
        <taxon>Unioninae</taxon>
        <taxon>Sinanodonta</taxon>
    </lineage>
</organism>
<evidence type="ECO:0000256" key="4">
    <source>
        <dbReference type="ARBA" id="ARBA00022833"/>
    </source>
</evidence>
<keyword evidence="2" id="KW-0677">Repeat</keyword>
<dbReference type="InterPro" id="IPR013083">
    <property type="entry name" value="Znf_RING/FYVE/PHD"/>
</dbReference>
<evidence type="ECO:0000256" key="2">
    <source>
        <dbReference type="ARBA" id="ARBA00022737"/>
    </source>
</evidence>
<dbReference type="InterPro" id="IPR001841">
    <property type="entry name" value="Znf_RING"/>
</dbReference>
<dbReference type="CDD" id="cd19757">
    <property type="entry name" value="Bbox1"/>
    <property type="match status" value="1"/>
</dbReference>
<dbReference type="Gene3D" id="3.30.160.60">
    <property type="entry name" value="Classic Zinc Finger"/>
    <property type="match status" value="1"/>
</dbReference>
<evidence type="ECO:0000313" key="9">
    <source>
        <dbReference type="EMBL" id="KAL3880924.1"/>
    </source>
</evidence>